<keyword evidence="3" id="KW-0646">Protease inhibitor</keyword>
<evidence type="ECO:0000313" key="3">
    <source>
        <dbReference type="EMBL" id="MDN3724436.1"/>
    </source>
</evidence>
<evidence type="ECO:0000313" key="4">
    <source>
        <dbReference type="Proteomes" id="UP001244787"/>
    </source>
</evidence>
<proteinExistence type="predicted"/>
<reference evidence="3 4" key="1">
    <citation type="submission" date="2023-06" db="EMBL/GenBank/DDBJ databases">
        <authorList>
            <person name="Ye Y.-Q."/>
            <person name="Du Z.-J."/>
        </authorList>
    </citation>
    <scope>NUCLEOTIDE SEQUENCE [LARGE SCALE GENOMIC DNA]</scope>
    <source>
        <strain evidence="3 4">SDUM287046</strain>
    </source>
</reference>
<dbReference type="InterPro" id="IPR036058">
    <property type="entry name" value="Kazal_dom_sf"/>
</dbReference>
<dbReference type="Pfam" id="PF00050">
    <property type="entry name" value="Kazal_1"/>
    <property type="match status" value="1"/>
</dbReference>
<gene>
    <name evidence="3" type="ORF">QRD02_08575</name>
</gene>
<organism evidence="3 4">
    <name type="scientific">Aequorivita aurantiaca</name>
    <dbReference type="NCBI Taxonomy" id="3053356"/>
    <lineage>
        <taxon>Bacteria</taxon>
        <taxon>Pseudomonadati</taxon>
        <taxon>Bacteroidota</taxon>
        <taxon>Flavobacteriia</taxon>
        <taxon>Flavobacteriales</taxon>
        <taxon>Flavobacteriaceae</taxon>
        <taxon>Aequorivita</taxon>
    </lineage>
</organism>
<dbReference type="Gene3D" id="3.30.60.30">
    <property type="match status" value="1"/>
</dbReference>
<evidence type="ECO:0000259" key="2">
    <source>
        <dbReference type="PROSITE" id="PS51465"/>
    </source>
</evidence>
<keyword evidence="1" id="KW-0732">Signal</keyword>
<keyword evidence="3" id="KW-0722">Serine protease inhibitor</keyword>
<name>A0ABT8DGE4_9FLAO</name>
<keyword evidence="4" id="KW-1185">Reference proteome</keyword>
<dbReference type="EMBL" id="JAUGQQ010000004">
    <property type="protein sequence ID" value="MDN3724436.1"/>
    <property type="molecule type" value="Genomic_DNA"/>
</dbReference>
<accession>A0ABT8DGE4</accession>
<dbReference type="GO" id="GO:0004867">
    <property type="term" value="F:serine-type endopeptidase inhibitor activity"/>
    <property type="evidence" value="ECO:0007669"/>
    <property type="project" value="UniProtKB-KW"/>
</dbReference>
<comment type="caution">
    <text evidence="3">The sequence shown here is derived from an EMBL/GenBank/DDBJ whole genome shotgun (WGS) entry which is preliminary data.</text>
</comment>
<dbReference type="SUPFAM" id="SSF100895">
    <property type="entry name" value="Kazal-type serine protease inhibitors"/>
    <property type="match status" value="1"/>
</dbReference>
<dbReference type="CDD" id="cd00104">
    <property type="entry name" value="KAZAL_FS"/>
    <property type="match status" value="1"/>
</dbReference>
<protein>
    <submittedName>
        <fullName evidence="3">Kazal-type serine protease inhibitor</fullName>
    </submittedName>
</protein>
<feature type="chain" id="PRO_5047453204" evidence="1">
    <location>
        <begin position="27"/>
        <end position="81"/>
    </location>
</feature>
<dbReference type="PROSITE" id="PS51257">
    <property type="entry name" value="PROKAR_LIPOPROTEIN"/>
    <property type="match status" value="1"/>
</dbReference>
<dbReference type="RefSeq" id="WP_290254520.1">
    <property type="nucleotide sequence ID" value="NZ_JAUGQQ010000004.1"/>
</dbReference>
<evidence type="ECO:0000256" key="1">
    <source>
        <dbReference type="SAM" id="SignalP"/>
    </source>
</evidence>
<feature type="domain" description="Kazal-like" evidence="2">
    <location>
        <begin position="27"/>
        <end position="80"/>
    </location>
</feature>
<dbReference type="InterPro" id="IPR002350">
    <property type="entry name" value="Kazal_dom"/>
</dbReference>
<sequence length="81" mass="8326">MTTSFRKSSFAASLLLVGMLALSSCGAGKTIACIDKTKISDGPCTMEYNPVCGCNGVTYGNPCTADRAGVTSYAEGECAKK</sequence>
<dbReference type="Proteomes" id="UP001244787">
    <property type="component" value="Unassembled WGS sequence"/>
</dbReference>
<dbReference type="SMART" id="SM00280">
    <property type="entry name" value="KAZAL"/>
    <property type="match status" value="1"/>
</dbReference>
<dbReference type="PROSITE" id="PS51465">
    <property type="entry name" value="KAZAL_2"/>
    <property type="match status" value="1"/>
</dbReference>
<feature type="signal peptide" evidence="1">
    <location>
        <begin position="1"/>
        <end position="26"/>
    </location>
</feature>